<gene>
    <name evidence="1" type="ORF">Enr10x_53820</name>
</gene>
<evidence type="ECO:0000313" key="2">
    <source>
        <dbReference type="Proteomes" id="UP000315647"/>
    </source>
</evidence>
<proteinExistence type="predicted"/>
<name>A0A517QEF7_9PLAN</name>
<dbReference type="Proteomes" id="UP000315647">
    <property type="component" value="Chromosome"/>
</dbReference>
<dbReference type="RefSeq" id="WP_145114490.1">
    <property type="nucleotide sequence ID" value="NZ_CP036277.1"/>
</dbReference>
<dbReference type="AlphaFoldDB" id="A0A517QEF7"/>
<keyword evidence="2" id="KW-1185">Reference proteome</keyword>
<reference evidence="1 2" key="1">
    <citation type="submission" date="2019-03" db="EMBL/GenBank/DDBJ databases">
        <title>Deep-cultivation of Planctomycetes and their phenomic and genomic characterization uncovers novel biology.</title>
        <authorList>
            <person name="Wiegand S."/>
            <person name="Jogler M."/>
            <person name="Boedeker C."/>
            <person name="Pinto D."/>
            <person name="Vollmers J."/>
            <person name="Rivas-Marin E."/>
            <person name="Kohn T."/>
            <person name="Peeters S.H."/>
            <person name="Heuer A."/>
            <person name="Rast P."/>
            <person name="Oberbeckmann S."/>
            <person name="Bunk B."/>
            <person name="Jeske O."/>
            <person name="Meyerdierks A."/>
            <person name="Storesund J.E."/>
            <person name="Kallscheuer N."/>
            <person name="Luecker S."/>
            <person name="Lage O.M."/>
            <person name="Pohl T."/>
            <person name="Merkel B.J."/>
            <person name="Hornburger P."/>
            <person name="Mueller R.-W."/>
            <person name="Bruemmer F."/>
            <person name="Labrenz M."/>
            <person name="Spormann A.M."/>
            <person name="Op den Camp H."/>
            <person name="Overmann J."/>
            <person name="Amann R."/>
            <person name="Jetten M.S.M."/>
            <person name="Mascher T."/>
            <person name="Medema M.H."/>
            <person name="Devos D.P."/>
            <person name="Kaster A.-K."/>
            <person name="Ovreas L."/>
            <person name="Rohde M."/>
            <person name="Galperin M.Y."/>
            <person name="Jogler C."/>
        </authorList>
    </citation>
    <scope>NUCLEOTIDE SEQUENCE [LARGE SCALE GENOMIC DNA]</scope>
    <source>
        <strain evidence="1 2">Enr10</strain>
    </source>
</reference>
<evidence type="ECO:0000313" key="1">
    <source>
        <dbReference type="EMBL" id="QDT30023.1"/>
    </source>
</evidence>
<protein>
    <submittedName>
        <fullName evidence="1">Uncharacterized protein</fullName>
    </submittedName>
</protein>
<dbReference type="EMBL" id="CP037421">
    <property type="protein sequence ID" value="QDT30023.1"/>
    <property type="molecule type" value="Genomic_DNA"/>
</dbReference>
<organism evidence="1 2">
    <name type="scientific">Gimesia panareensis</name>
    <dbReference type="NCBI Taxonomy" id="2527978"/>
    <lineage>
        <taxon>Bacteria</taxon>
        <taxon>Pseudomonadati</taxon>
        <taxon>Planctomycetota</taxon>
        <taxon>Planctomycetia</taxon>
        <taxon>Planctomycetales</taxon>
        <taxon>Planctomycetaceae</taxon>
        <taxon>Gimesia</taxon>
    </lineage>
</organism>
<accession>A0A517QEF7</accession>
<accession>A0A518AEH0</accession>
<sequence length="314" mass="36031">MSTLLEEAPSETTITPSERLRSSMAAARLSFTWLGVRKSLTAQQKNQAADSFGAEGKYLSAGKKLLDTRHAAFKAVTAIRGRAIAYWKGVSLPFPEPGIRLIRQDEITAFDQSIADFRRELDEAVDELDRHYEELRTAARDRLGDLFNPDDYPPSLIGMFEIEHDYPSVEPPNYLRQLNPELYEQECQRVQSRFDEAVQLAEQAFLSELTQMVDHLTERLTGRQDGKPKVFRDTAVTNLTDFFDRFRQLNIRSNEQLDELVANAQQIITGVNPQQLRDSQDVRERVASQMSAVQHNLDQLLVDRPRRNIQRRPK</sequence>